<accession>A0A2G3E7L8</accession>
<dbReference type="PANTHER" id="PTHR43364">
    <property type="entry name" value="NADH-SPECIFIC METHYLGLYOXAL REDUCTASE-RELATED"/>
    <property type="match status" value="1"/>
</dbReference>
<dbReference type="EMBL" id="PDYH01000057">
    <property type="protein sequence ID" value="PHU39224.1"/>
    <property type="molecule type" value="Genomic_DNA"/>
</dbReference>
<dbReference type="Gene3D" id="3.20.20.100">
    <property type="entry name" value="NADP-dependent oxidoreductase domain"/>
    <property type="match status" value="1"/>
</dbReference>
<dbReference type="Proteomes" id="UP000224317">
    <property type="component" value="Unassembled WGS sequence"/>
</dbReference>
<reference evidence="3" key="1">
    <citation type="submission" date="2017-10" db="EMBL/GenBank/DDBJ databases">
        <title>Resolving the taxonomy of Roseburia spp., Eubacterium rectale and Agathobacter spp. through phylogenomic analysis.</title>
        <authorList>
            <person name="Sheridan P.O."/>
            <person name="Walker A.W."/>
            <person name="Duncan S.H."/>
            <person name="Scott K.P."/>
            <person name="Toole P.W.O."/>
            <person name="Luis P."/>
            <person name="Flint H.J."/>
        </authorList>
    </citation>
    <scope>NUCLEOTIDE SEQUENCE [LARGE SCALE GENOMIC DNA]</scope>
    <source>
        <strain evidence="3">JK10</strain>
    </source>
</reference>
<dbReference type="AlphaFoldDB" id="A0A2G3E7L8"/>
<gene>
    <name evidence="3" type="ORF">CSX00_11520</name>
</gene>
<organism evidence="3 4">
    <name type="scientific">Pseudobutyrivibrio ruminis</name>
    <dbReference type="NCBI Taxonomy" id="46206"/>
    <lineage>
        <taxon>Bacteria</taxon>
        <taxon>Bacillati</taxon>
        <taxon>Bacillota</taxon>
        <taxon>Clostridia</taxon>
        <taxon>Lachnospirales</taxon>
        <taxon>Lachnospiraceae</taxon>
        <taxon>Pseudobutyrivibrio</taxon>
    </lineage>
</organism>
<dbReference type="PANTHER" id="PTHR43364:SF4">
    <property type="entry name" value="NAD(P)-LINKED OXIDOREDUCTASE SUPERFAMILY PROTEIN"/>
    <property type="match status" value="1"/>
</dbReference>
<name>A0A2G3E7L8_9FIRM</name>
<dbReference type="GO" id="GO:0016491">
    <property type="term" value="F:oxidoreductase activity"/>
    <property type="evidence" value="ECO:0007669"/>
    <property type="project" value="UniProtKB-KW"/>
</dbReference>
<evidence type="ECO:0000313" key="3">
    <source>
        <dbReference type="EMBL" id="PHU39224.1"/>
    </source>
</evidence>
<dbReference type="PROSITE" id="PS00062">
    <property type="entry name" value="ALDOKETO_REDUCTASE_2"/>
    <property type="match status" value="1"/>
</dbReference>
<protein>
    <submittedName>
        <fullName evidence="3">Aldo/keto reductase</fullName>
    </submittedName>
</protein>
<dbReference type="CDD" id="cd19103">
    <property type="entry name" value="AKR_unchar"/>
    <property type="match status" value="1"/>
</dbReference>
<feature type="domain" description="NADP-dependent oxidoreductase" evidence="2">
    <location>
        <begin position="11"/>
        <end position="286"/>
    </location>
</feature>
<dbReference type="PRINTS" id="PR00069">
    <property type="entry name" value="ALDKETRDTASE"/>
</dbReference>
<dbReference type="Pfam" id="PF00248">
    <property type="entry name" value="Aldo_ket_red"/>
    <property type="match status" value="1"/>
</dbReference>
<dbReference type="InterPro" id="IPR018170">
    <property type="entry name" value="Aldo/ket_reductase_CS"/>
</dbReference>
<keyword evidence="1" id="KW-0560">Oxidoreductase</keyword>
<dbReference type="SUPFAM" id="SSF51430">
    <property type="entry name" value="NAD(P)-linked oxidoreductase"/>
    <property type="match status" value="1"/>
</dbReference>
<dbReference type="RefSeq" id="WP_099413794.1">
    <property type="nucleotide sequence ID" value="NZ_PDYH01000057.1"/>
</dbReference>
<dbReference type="InterPro" id="IPR020471">
    <property type="entry name" value="AKR"/>
</dbReference>
<sequence>MDILKPSAVVGTNSWGSATYGKMLRGESVGVDTIRACFERAKEKGLLIFDLAQDYGLGKAQKMIGEFGTEDVIISAKFTPTGSYKSGQVRKSFEKDLQDFNRDYVDIYWLHLPSDIEANLSEIIDLYKEGKIKHIGISNFTLEECVKAKAILDKAGIPLYGVQNHYSLINREWEKNGLVDWCFRNGISFWAWAVLEEGMLTDPKVKTKMSLMKLMFNRKKRKLHSLYQLMEKVGEAHGITIPQVAMAFCASKGIVPVCGCRKPYQVDQLQDAVSVCLSDSEIKSLENEADKLNVKILGADMFRFAVKKSK</sequence>
<dbReference type="InterPro" id="IPR050523">
    <property type="entry name" value="AKR_Detox_Biosynth"/>
</dbReference>
<keyword evidence="4" id="KW-1185">Reference proteome</keyword>
<evidence type="ECO:0000313" key="4">
    <source>
        <dbReference type="Proteomes" id="UP000224317"/>
    </source>
</evidence>
<dbReference type="InterPro" id="IPR036812">
    <property type="entry name" value="NAD(P)_OxRdtase_dom_sf"/>
</dbReference>
<evidence type="ECO:0000259" key="2">
    <source>
        <dbReference type="Pfam" id="PF00248"/>
    </source>
</evidence>
<dbReference type="InterPro" id="IPR023210">
    <property type="entry name" value="NADP_OxRdtase_dom"/>
</dbReference>
<proteinExistence type="predicted"/>
<comment type="caution">
    <text evidence="3">The sequence shown here is derived from an EMBL/GenBank/DDBJ whole genome shotgun (WGS) entry which is preliminary data.</text>
</comment>
<evidence type="ECO:0000256" key="1">
    <source>
        <dbReference type="ARBA" id="ARBA00023002"/>
    </source>
</evidence>